<dbReference type="FunFam" id="3.40.50.1820:FF:000160">
    <property type="entry name" value="Phospholipid:diacylglycerol acyltransferase 1"/>
    <property type="match status" value="1"/>
</dbReference>
<comment type="caution">
    <text evidence="12">The sequence shown here is derived from an EMBL/GenBank/DDBJ whole genome shotgun (WGS) entry which is preliminary data.</text>
</comment>
<dbReference type="SUPFAM" id="SSF53474">
    <property type="entry name" value="alpha/beta-Hydrolases"/>
    <property type="match status" value="1"/>
</dbReference>
<evidence type="ECO:0000256" key="4">
    <source>
        <dbReference type="ARBA" id="ARBA00022692"/>
    </source>
</evidence>
<comment type="catalytic activity">
    <reaction evidence="8">
        <text>a glycerophospholipid + a 1,2-diacyl-sn-glycerol = a monoacylglycerophospholipid + a triacyl-sn-glycerol</text>
        <dbReference type="Rhea" id="RHEA:14057"/>
        <dbReference type="ChEBI" id="CHEBI:17815"/>
        <dbReference type="ChEBI" id="CHEBI:64615"/>
        <dbReference type="ChEBI" id="CHEBI:136912"/>
        <dbReference type="ChEBI" id="CHEBI:136913"/>
        <dbReference type="EC" id="2.3.1.158"/>
    </reaction>
</comment>
<feature type="transmembrane region" description="Helical" evidence="11">
    <location>
        <begin position="58"/>
        <end position="79"/>
    </location>
</feature>
<dbReference type="InterPro" id="IPR003386">
    <property type="entry name" value="LACT/PDAT_acylTrfase"/>
</dbReference>
<evidence type="ECO:0000256" key="11">
    <source>
        <dbReference type="SAM" id="Phobius"/>
    </source>
</evidence>
<dbReference type="Proteomes" id="UP000652761">
    <property type="component" value="Unassembled WGS sequence"/>
</dbReference>
<dbReference type="GO" id="GO:0008374">
    <property type="term" value="F:O-acyltransferase activity"/>
    <property type="evidence" value="ECO:0007669"/>
    <property type="project" value="InterPro"/>
</dbReference>
<keyword evidence="5 11" id="KW-1133">Transmembrane helix</keyword>
<dbReference type="GO" id="GO:0019432">
    <property type="term" value="P:triglyceride biosynthetic process"/>
    <property type="evidence" value="ECO:0007669"/>
    <property type="project" value="UniProtKB-ARBA"/>
</dbReference>
<proteinExistence type="inferred from homology"/>
<keyword evidence="4 11" id="KW-0812">Transmembrane</keyword>
<dbReference type="EMBL" id="NMUH01002791">
    <property type="protein sequence ID" value="MQM02098.1"/>
    <property type="molecule type" value="Genomic_DNA"/>
</dbReference>
<keyword evidence="3" id="KW-0808">Transferase</keyword>
<evidence type="ECO:0000256" key="6">
    <source>
        <dbReference type="ARBA" id="ARBA00023136"/>
    </source>
</evidence>
<evidence type="ECO:0000256" key="1">
    <source>
        <dbReference type="ARBA" id="ARBA00004167"/>
    </source>
</evidence>
<organism evidence="12 13">
    <name type="scientific">Colocasia esculenta</name>
    <name type="common">Wild taro</name>
    <name type="synonym">Arum esculentum</name>
    <dbReference type="NCBI Taxonomy" id="4460"/>
    <lineage>
        <taxon>Eukaryota</taxon>
        <taxon>Viridiplantae</taxon>
        <taxon>Streptophyta</taxon>
        <taxon>Embryophyta</taxon>
        <taxon>Tracheophyta</taxon>
        <taxon>Spermatophyta</taxon>
        <taxon>Magnoliopsida</taxon>
        <taxon>Liliopsida</taxon>
        <taxon>Araceae</taxon>
        <taxon>Aroideae</taxon>
        <taxon>Colocasieae</taxon>
        <taxon>Colocasia</taxon>
    </lineage>
</organism>
<dbReference type="EC" id="2.3.1.158" evidence="9"/>
<accession>A0A843W534</accession>
<dbReference type="Gene3D" id="3.40.50.1820">
    <property type="entry name" value="alpha/beta hydrolase"/>
    <property type="match status" value="1"/>
</dbReference>
<keyword evidence="13" id="KW-1185">Reference proteome</keyword>
<feature type="region of interest" description="Disordered" evidence="10">
    <location>
        <begin position="1"/>
        <end position="43"/>
    </location>
</feature>
<evidence type="ECO:0000313" key="12">
    <source>
        <dbReference type="EMBL" id="MQM02098.1"/>
    </source>
</evidence>
<evidence type="ECO:0000256" key="2">
    <source>
        <dbReference type="ARBA" id="ARBA00010701"/>
    </source>
</evidence>
<dbReference type="PANTHER" id="PTHR11440">
    <property type="entry name" value="LECITHIN-CHOLESTEROL ACYLTRANSFERASE-RELATED"/>
    <property type="match status" value="1"/>
</dbReference>
<comment type="subcellular location">
    <subcellularLocation>
        <location evidence="1">Membrane</location>
        <topology evidence="1">Single-pass membrane protein</topology>
    </subcellularLocation>
</comment>
<reference evidence="12" key="1">
    <citation type="submission" date="2017-07" db="EMBL/GenBank/DDBJ databases">
        <title>Taro Niue Genome Assembly and Annotation.</title>
        <authorList>
            <person name="Atibalentja N."/>
            <person name="Keating K."/>
            <person name="Fields C.J."/>
        </authorList>
    </citation>
    <scope>NUCLEOTIDE SEQUENCE</scope>
    <source>
        <strain evidence="12">Niue_2</strain>
        <tissue evidence="12">Leaf</tissue>
    </source>
</reference>
<keyword evidence="6 11" id="KW-0472">Membrane</keyword>
<evidence type="ECO:0000256" key="3">
    <source>
        <dbReference type="ARBA" id="ARBA00022679"/>
    </source>
</evidence>
<dbReference type="AlphaFoldDB" id="A0A843W534"/>
<dbReference type="Pfam" id="PF02450">
    <property type="entry name" value="LCAT"/>
    <property type="match status" value="1"/>
</dbReference>
<protein>
    <recommendedName>
        <fullName evidence="9">phospholipid:diacylglycerol acyltransferase</fullName>
        <ecNumber evidence="9">2.3.1.158</ecNumber>
    </recommendedName>
</protein>
<evidence type="ECO:0000256" key="9">
    <source>
        <dbReference type="ARBA" id="ARBA00066405"/>
    </source>
</evidence>
<evidence type="ECO:0000256" key="5">
    <source>
        <dbReference type="ARBA" id="ARBA00022989"/>
    </source>
</evidence>
<dbReference type="InterPro" id="IPR029058">
    <property type="entry name" value="AB_hydrolase_fold"/>
</dbReference>
<dbReference type="GO" id="GO:0016020">
    <property type="term" value="C:membrane"/>
    <property type="evidence" value="ECO:0007669"/>
    <property type="project" value="UniProtKB-SubCell"/>
</dbReference>
<dbReference type="OrthoDB" id="190846at2759"/>
<evidence type="ECO:0000256" key="10">
    <source>
        <dbReference type="SAM" id="MobiDB-lite"/>
    </source>
</evidence>
<keyword evidence="7" id="KW-0012">Acyltransferase</keyword>
<evidence type="ECO:0000256" key="8">
    <source>
        <dbReference type="ARBA" id="ARBA00051335"/>
    </source>
</evidence>
<sequence length="700" mass="76292">MSMLRRRKGAAPSAEAAERRAPAAAGAAAPDGSGEERKPDGVPAAKEKKARWSCVDNCCWFVGCICSLWWLLLFLYNAMPASFPQYVTEAITGPLPDPPGVKLRKEGLSAWHPVVFVPGIVTGGLELWEGHQCADGLFRKRLWGGTFGEVYKRPLCWVEHMSLDNETGLDPTGVRVRPVSGLVAADYFAPGYFVWAVLIANLARIGYEEKTMYMAAYDWRLSFQNTEVRDQTLSRTKSNIELMVSTNGGKKVVVIPHSMGVLYFMHFMKWVEAPAPMGGGGGSEWCAKHIKAIMNIGGPFLGVPKAVAGLFSSEAKDVAVARAIAPGVLDSDIFGLQTLQHVMRMTRTWDSTMSMIPKGGDTIWGGLDWSPEEGYDCSLKKQKVNDSQVAEDIKKDKLDSQSNNVNYGRLISFGKDVSEAPSSKIEQIDFRDAIKGNNIAASNASCDVWTEYHEMGLGGIKAVADYKVYTASSILDLLHFVAPKMMQRGDAHFSYGIADDLDDPKYQHYKYWSNPLETKLPNAPEMEIYSMYGVGIPTERSYVYKLSSSVECYIPFQIDTSADGGNEGSCLKGGVYSANGDETVPVLSAGFMCAKGWRGKTRFNPAGIRTYIREYDHAPPANLLEGRGTQSGAHVDIMGNFALIEDIIRVAAGATGEDIGGDQVYSDIFKDSAHSSFHGANGASLAVRKGLLVSCAISDV</sequence>
<evidence type="ECO:0000313" key="13">
    <source>
        <dbReference type="Proteomes" id="UP000652761"/>
    </source>
</evidence>
<gene>
    <name evidence="12" type="ORF">Taro_034858</name>
</gene>
<comment type="similarity">
    <text evidence="2">Belongs to the AB hydrolase superfamily. Lipase family.</text>
</comment>
<dbReference type="GO" id="GO:0046027">
    <property type="term" value="F:phospholipid:diacylglycerol acyltransferase activity"/>
    <property type="evidence" value="ECO:0007669"/>
    <property type="project" value="UniProtKB-EC"/>
</dbReference>
<feature type="compositionally biased region" description="Low complexity" evidence="10">
    <location>
        <begin position="22"/>
        <end position="32"/>
    </location>
</feature>
<evidence type="ECO:0000256" key="7">
    <source>
        <dbReference type="ARBA" id="ARBA00023315"/>
    </source>
</evidence>
<name>A0A843W534_COLES</name>